<keyword evidence="4" id="KW-0677">Repeat</keyword>
<evidence type="ECO:0000313" key="7">
    <source>
        <dbReference type="EMBL" id="OEG11994.1"/>
    </source>
</evidence>
<sequence>MDNVLINKLEASEYEKVIHKFNSNKNTVHDEVDVVTWFENEVEKHPQRIAVGISGEMLTYEELDRRANYVAKILVEEGIEKEDIVGIILNRSIELIIAILGILKTGAAFLSIDSENPEERINYIIKDSHAKQIITNRNTRKKWEKSLNKNIISPDFTSKSIKNSNISYSPNQLAYVIYTSGTTGNPKGVMIEHKGLVNFIKWKLGTAKFDEKSVMLQKATSSFDAAVGEIFLGLLGGAKLQLLTDQENNNFSMLLDVIKINQVTHMVMIPTVLSVFLDYVVEVGKASYLACLNTLYIAGEKLEESLVKKICKLTSLTQEHIYNLYGPTEASIGATYFHLSELKDQSTVSIGKGIDNVAIYIMNENQLCGVNEAGELCIGGVGVARGYLNRPELTEEKFVDNYFGLPGKIYRTGDLAKWQENGNLEYLGRIDEQVKINGLRIELSEIKNTLASYSLIDDAAIIVTEKNQIIAYFVSKENYQERQLQEFLEEKLPQYMVPKRFIKIAALPVNNNGKLDRSKLPVIEDVAIVASKAIEIPKTEKERVLISVFSTVLNNSAIGCNHNFFEIGGDSIKAIRIVSKLREIGYNLSVPTIMVEKNLSNIAARMLLIEPDSIEQNEQIVVGESPLSPIQKYFFDSKLPALEHFNQTFLLEFKNLSIDYLKQALQAVCNHHDLLRAVYVNEKQIIKEQNGPELFELISFDLMGEKMASVFEKMKSLSNKIQATLSLAEGPLIKAVVFHTLETDYIVLIVHHLMVDGISWRILVEDINTVYKQCLGEKAIELPMKTASFSRWCETLEEFSTSEMLEKERPYWNKVSKLAHQANTTLCAPQVDQGTGFDEIMLSKKLTENLILYSNQAYNTEINDLLVTALFRTINKLTATDTISVRMEGHGREPIHKSIHIDRTIGWFTTIYPVICTGIGDTLQHDIKKVKENLRRIPNHGLGYSVLNCYDERFEGVQTEITFNYLGDFEQESSDYEIKINEVEYGYQIADNNHFGTPISIDGFLNNGNISFVFIYDKSQCNQTMIKELKTLFEEELEMVVEHCLEKESIEKTASDYGEIDWNEAEFRQVETHFSEHKAQIEKIYPLTPLQEGLLFHEQEKVSSSAYIVQTIYGLGAVKVAEFKQALDLLVQKHSALRTNIIYRDVSIPRQVIRQQAVCAIETIDLTEIPDKDSAMQKIEQENIQRGFDLEADFLFHIKLIKVATNDYKMLMSFHHIILDGWCNAILLSDLRAFYQQLITGQSYETIKQTINPDYAHADYVRYLAKRNTRDAKEYWHTLLEDYTTIASVLPTAVEAVESAQNQIKQVLDKQTCEKIRILAKSLNATVNTIFESAWGLLLQSYTNTEDVVFGQVVSGRNSPIANIEEKVGLFINTIPVRVQNEKDADFTTVVTNLQTQLNQSGSYDLYPLSEVQNEHELGNKLVQTIVAFENYEEDALVDSEAPKFLLESIREETNYDLTLSIQNGENFTVNLLFDPSLYSVQGVEYILTHFCQLLKSVTDAPKQSISTIDFLTEHELEMIEIGFNQTTTDHPDNSSIAAVFNELLPSYTKQVAVASEEQILTYEQLDRLSTNLAYKLRNLGIVKGDIVAVVADRKVETVVLFLGILKAGAAYLPIDGDSPLERIKFILNDAKCKILCDFNQQLKDSQSLENCIVITNNAFEESQTSEELPSLLGEDLAYVIYTSGTTGVPKGVMITHKNVLRLVKNTNYADFKEIHILQTGSLTFDACTFEIWGALLNGGELFMTTSTVLLDPELLEEVIVAQKINTLFMTTALFVNIVEMHPKAFHSLKRILVGGEKIVSAPIKRFKEYNPTVSICNIYGPTENTTFSLFEDLDYEIETIVPIGKPISNTTAYVMKNEQLCGIGIPGELYLGGAGLASGYLNLKDITAEKFIISASNQRLYKTGDLVRWLENGSIDYLGRVDDQVKIRGFRIELEGITTIIKQLPYVSNAMSLIFEENGQKDICSYVQLENWVDLETIRHELMVKLPHYMVPKVIMNVDKFKLNKNGKIDKASLPKPEMPETITFIAPRNEAEVLVSTTFAEILNRQQVSAHDDFFALGGHSLKVMQLSSQLAAKTGIKLSLEEIMTGRTVEKIALALQKGEAYQPIEQGTSLAVSPAQNRILLVEETMANSTTYNIPVVLTIEGEFSAGQLKDALQKLSEKHEILRTTFDFKEGTYFQKIAEQVMIPITTSATEKARVNQAIFDFIQPFDMTKGPLLRAHVFTISPNEHIFVVDIHHAIFDGESIPAFVAELAALYNGEETKEASIQYKDYSSWKNQLDLQKQETFWLDKLTPAELNTEFPTDFIRGSEASFSGESFSIELPEHLNIKIQEFGKKNGVTSYIFYAAIFNLLLSRYTRKEEIITGTVISGRNHPDLEQMLGMFVNTVALKQEVEANVKFTHYVKQVQSNFFEMFNNQDYPFETLVEKLAIKSSQTRNPIFDVMFSYENLTDECYLLGNAVMSYYELPNNTAKFDLTLTIKEHPEKISINWDYNVELFKEETLKKTSEHFITLITNVLEQPESILAELSMISEIEKEQLCYTFNTQEKIPLQHDTIVSWFEENVQKYPDRIAVSIENDEVTYTELNQMANAIAKKLEVSGVKKNDVVGLLFTRSIEFVAAIYGVLKAGAAYLPIDVALPLKRIDYILENSHTKVILTNASSNRLNVKAIAVSSDERIDENPPLDNAADDCAYIIYTSGSTGHPKGVKIKHNSLVNLIEWQKEQSKITSDSVVLQKATCSFDASVWEIFLATLSGVKLQLLTEDENQDYAKLLQVIQEQQVTHTLIVPTVFDSILDYMKVENVPCALEGLEKIYLGAEALTTQLLEKYVEVTGNKKNLTKITNLYGPTETTVCATFYEVNVEDLNTRVAIGQPVRNTQVYIMNEGKLCGIDVVGEICVGGIGVFKEYLGSESLTKEKLIQSEINAGQYLYRTGDLGKVDENGQIHYLGRIDKQVKIRGFRIETEEIEKELLKSSGILSAAVIVNENLGSPRLCAYIVSNSTLDIPTISAELKEVFPDYMVPSFIKQIDELPKNHNGKLDEKVLQEMPMEFNTTIVPPKTKDEVKLLPLFKDVLNIENVGVTDSFFELGGHSIKAVELSRRIEKEFAVRVSLKDIMKEQDVENIAKIIKTKNKKVFKPLLKAAEECLDE</sequence>
<accession>A0A1E5GGZ2</accession>
<organism evidence="7 8">
    <name type="scientific">Enterococcus ureasiticus</name>
    <dbReference type="NCBI Taxonomy" id="903984"/>
    <lineage>
        <taxon>Bacteria</taxon>
        <taxon>Bacillati</taxon>
        <taxon>Bacillota</taxon>
        <taxon>Bacilli</taxon>
        <taxon>Lactobacillales</taxon>
        <taxon>Enterococcaceae</taxon>
        <taxon>Enterococcus</taxon>
    </lineage>
</organism>
<dbReference type="STRING" id="903984.BCR21_07085"/>
<evidence type="ECO:0000256" key="2">
    <source>
        <dbReference type="ARBA" id="ARBA00022450"/>
    </source>
</evidence>
<dbReference type="Gene3D" id="3.40.50.12780">
    <property type="entry name" value="N-terminal domain of ligase-like"/>
    <property type="match status" value="1"/>
</dbReference>
<dbReference type="NCBIfam" id="TIGR01733">
    <property type="entry name" value="AA-adenyl-dom"/>
    <property type="match status" value="3"/>
</dbReference>
<evidence type="ECO:0000256" key="3">
    <source>
        <dbReference type="ARBA" id="ARBA00022553"/>
    </source>
</evidence>
<feature type="domain" description="Carrier" evidence="6">
    <location>
        <begin position="2028"/>
        <end position="2103"/>
    </location>
</feature>
<dbReference type="PANTHER" id="PTHR45527:SF1">
    <property type="entry name" value="FATTY ACID SYNTHASE"/>
    <property type="match status" value="1"/>
</dbReference>
<dbReference type="InterPro" id="IPR000873">
    <property type="entry name" value="AMP-dep_synth/lig_dom"/>
</dbReference>
<dbReference type="GO" id="GO:0017000">
    <property type="term" value="P:antibiotic biosynthetic process"/>
    <property type="evidence" value="ECO:0007669"/>
    <property type="project" value="UniProtKB-KW"/>
</dbReference>
<dbReference type="InterPro" id="IPR010060">
    <property type="entry name" value="NRPS_synth"/>
</dbReference>
<dbReference type="Gene3D" id="3.30.300.30">
    <property type="match status" value="3"/>
</dbReference>
<dbReference type="InterPro" id="IPR009081">
    <property type="entry name" value="PP-bd_ACP"/>
</dbReference>
<dbReference type="GO" id="GO:0003824">
    <property type="term" value="F:catalytic activity"/>
    <property type="evidence" value="ECO:0007669"/>
    <property type="project" value="InterPro"/>
</dbReference>
<dbReference type="Gene3D" id="1.10.1200.10">
    <property type="entry name" value="ACP-like"/>
    <property type="match status" value="3"/>
</dbReference>
<dbReference type="Gene3D" id="3.40.50.980">
    <property type="match status" value="4"/>
</dbReference>
<dbReference type="NCBIfam" id="TIGR01720">
    <property type="entry name" value="NRPS-para261"/>
    <property type="match status" value="1"/>
</dbReference>
<comment type="cofactor">
    <cofactor evidence="1">
        <name>pantetheine 4'-phosphate</name>
        <dbReference type="ChEBI" id="CHEBI:47942"/>
    </cofactor>
</comment>
<dbReference type="InterPro" id="IPR001242">
    <property type="entry name" value="Condensation_dom"/>
</dbReference>
<protein>
    <recommendedName>
        <fullName evidence="6">Carrier domain-containing protein</fullName>
    </recommendedName>
</protein>
<dbReference type="CDD" id="cd19531">
    <property type="entry name" value="LCL_NRPS-like"/>
    <property type="match status" value="1"/>
</dbReference>
<proteinExistence type="predicted"/>
<dbReference type="InterPro" id="IPR023213">
    <property type="entry name" value="CAT-like_dom_sf"/>
</dbReference>
<comment type="caution">
    <text evidence="7">The sequence shown here is derived from an EMBL/GenBank/DDBJ whole genome shotgun (WGS) entry which is preliminary data.</text>
</comment>
<dbReference type="Gene3D" id="3.30.559.30">
    <property type="entry name" value="Nonribosomal peptide synthetase, condensation domain"/>
    <property type="match status" value="3"/>
</dbReference>
<dbReference type="InterPro" id="IPR020845">
    <property type="entry name" value="AMP-binding_CS"/>
</dbReference>
<dbReference type="Gene3D" id="2.30.38.10">
    <property type="entry name" value="Luciferase, Domain 3"/>
    <property type="match status" value="2"/>
</dbReference>
<dbReference type="InterPro" id="IPR025110">
    <property type="entry name" value="AMP-bd_C"/>
</dbReference>
<dbReference type="GO" id="GO:0044550">
    <property type="term" value="P:secondary metabolite biosynthetic process"/>
    <property type="evidence" value="ECO:0007669"/>
    <property type="project" value="TreeGrafter"/>
</dbReference>
<evidence type="ECO:0000259" key="6">
    <source>
        <dbReference type="PROSITE" id="PS50075"/>
    </source>
</evidence>
<dbReference type="RefSeq" id="WP_069645847.1">
    <property type="nucleotide sequence ID" value="NZ_MIJZ01000012.1"/>
</dbReference>
<dbReference type="InterPro" id="IPR042099">
    <property type="entry name" value="ANL_N_sf"/>
</dbReference>
<keyword evidence="5" id="KW-0045">Antibiotic biosynthesis</keyword>
<dbReference type="CDD" id="cd12117">
    <property type="entry name" value="A_NRPS_Srf_like"/>
    <property type="match status" value="1"/>
</dbReference>
<keyword evidence="2" id="KW-0596">Phosphopantetheine</keyword>
<dbReference type="Gene3D" id="3.30.559.10">
    <property type="entry name" value="Chloramphenicol acetyltransferase-like domain"/>
    <property type="match status" value="3"/>
</dbReference>
<dbReference type="GO" id="GO:0043041">
    <property type="term" value="P:amino acid activation for nonribosomal peptide biosynthetic process"/>
    <property type="evidence" value="ECO:0007669"/>
    <property type="project" value="TreeGrafter"/>
</dbReference>
<keyword evidence="3" id="KW-0597">Phosphoprotein</keyword>
<dbReference type="Pfam" id="PF13193">
    <property type="entry name" value="AMP-binding_C"/>
    <property type="match status" value="1"/>
</dbReference>
<dbReference type="NCBIfam" id="NF003417">
    <property type="entry name" value="PRK04813.1"/>
    <property type="match status" value="3"/>
</dbReference>
<dbReference type="InterPro" id="IPR006162">
    <property type="entry name" value="Ppantetheine_attach_site"/>
</dbReference>
<dbReference type="PROSITE" id="PS00455">
    <property type="entry name" value="AMP_BINDING"/>
    <property type="match status" value="3"/>
</dbReference>
<dbReference type="Pfam" id="PF00550">
    <property type="entry name" value="PP-binding"/>
    <property type="match status" value="3"/>
</dbReference>
<dbReference type="InterPro" id="IPR036736">
    <property type="entry name" value="ACP-like_sf"/>
</dbReference>
<dbReference type="InterPro" id="IPR010071">
    <property type="entry name" value="AA_adenyl_dom"/>
</dbReference>
<dbReference type="PANTHER" id="PTHR45527">
    <property type="entry name" value="NONRIBOSOMAL PEPTIDE SYNTHETASE"/>
    <property type="match status" value="1"/>
</dbReference>
<dbReference type="SUPFAM" id="SSF56801">
    <property type="entry name" value="Acetyl-CoA synthetase-like"/>
    <property type="match status" value="3"/>
</dbReference>
<gene>
    <name evidence="7" type="ORF">BCR21_07085</name>
</gene>
<dbReference type="CDD" id="cd05930">
    <property type="entry name" value="A_NRPS"/>
    <property type="match status" value="2"/>
</dbReference>
<evidence type="ECO:0000256" key="5">
    <source>
        <dbReference type="ARBA" id="ARBA00023194"/>
    </source>
</evidence>
<dbReference type="GO" id="GO:0005737">
    <property type="term" value="C:cytoplasm"/>
    <property type="evidence" value="ECO:0007669"/>
    <property type="project" value="TreeGrafter"/>
</dbReference>
<dbReference type="GO" id="GO:0008610">
    <property type="term" value="P:lipid biosynthetic process"/>
    <property type="evidence" value="ECO:0007669"/>
    <property type="project" value="UniProtKB-ARBA"/>
</dbReference>
<dbReference type="GO" id="GO:0031177">
    <property type="term" value="F:phosphopantetheine binding"/>
    <property type="evidence" value="ECO:0007669"/>
    <property type="project" value="TreeGrafter"/>
</dbReference>
<dbReference type="EMBL" id="MIJZ01000012">
    <property type="protein sequence ID" value="OEG11994.1"/>
    <property type="molecule type" value="Genomic_DNA"/>
</dbReference>
<reference evidence="8" key="1">
    <citation type="submission" date="2016-09" db="EMBL/GenBank/DDBJ databases">
        <authorList>
            <person name="Gulvik C.A."/>
        </authorList>
    </citation>
    <scope>NUCLEOTIDE SEQUENCE [LARGE SCALE GENOMIC DNA]</scope>
    <source>
        <strain evidence="8">DSM 23328</strain>
    </source>
</reference>
<evidence type="ECO:0000313" key="8">
    <source>
        <dbReference type="Proteomes" id="UP000094068"/>
    </source>
</evidence>
<feature type="domain" description="Carrier" evidence="6">
    <location>
        <begin position="3055"/>
        <end position="3130"/>
    </location>
</feature>
<dbReference type="Proteomes" id="UP000094068">
    <property type="component" value="Unassembled WGS sequence"/>
</dbReference>
<dbReference type="PROSITE" id="PS50075">
    <property type="entry name" value="CARRIER"/>
    <property type="match status" value="3"/>
</dbReference>
<dbReference type="Pfam" id="PF00501">
    <property type="entry name" value="AMP-binding"/>
    <property type="match status" value="3"/>
</dbReference>
<name>A0A1E5GGZ2_9ENTE</name>
<dbReference type="InterPro" id="IPR045851">
    <property type="entry name" value="AMP-bd_C_sf"/>
</dbReference>
<dbReference type="Pfam" id="PF00668">
    <property type="entry name" value="Condensation"/>
    <property type="match status" value="3"/>
</dbReference>
<evidence type="ECO:0000256" key="4">
    <source>
        <dbReference type="ARBA" id="ARBA00022737"/>
    </source>
</evidence>
<keyword evidence="8" id="KW-1185">Reference proteome</keyword>
<dbReference type="SUPFAM" id="SSF47336">
    <property type="entry name" value="ACP-like"/>
    <property type="match status" value="3"/>
</dbReference>
<dbReference type="PROSITE" id="PS00012">
    <property type="entry name" value="PHOSPHOPANTETHEINE"/>
    <property type="match status" value="3"/>
</dbReference>
<evidence type="ECO:0000256" key="1">
    <source>
        <dbReference type="ARBA" id="ARBA00001957"/>
    </source>
</evidence>
<feature type="domain" description="Carrier" evidence="6">
    <location>
        <begin position="536"/>
        <end position="613"/>
    </location>
</feature>
<dbReference type="FunFam" id="3.40.50.980:FF:000001">
    <property type="entry name" value="Non-ribosomal peptide synthetase"/>
    <property type="match status" value="3"/>
</dbReference>
<dbReference type="SUPFAM" id="SSF52777">
    <property type="entry name" value="CoA-dependent acyltransferases"/>
    <property type="match status" value="6"/>
</dbReference>